<dbReference type="EC" id="4.1.99.3" evidence="2"/>
<dbReference type="GO" id="GO:0000719">
    <property type="term" value="P:photoreactive repair"/>
    <property type="evidence" value="ECO:0007669"/>
    <property type="project" value="UniProtKB-ARBA"/>
</dbReference>
<feature type="domain" description="Photolyase/cryptochrome alpha/beta" evidence="11">
    <location>
        <begin position="2"/>
        <end position="131"/>
    </location>
</feature>
<dbReference type="Gene3D" id="1.10.579.10">
    <property type="entry name" value="DNA Cyclobutane Dipyrimidine Photolyase, subunit A, domain 3"/>
    <property type="match status" value="1"/>
</dbReference>
<dbReference type="Pfam" id="PF00875">
    <property type="entry name" value="DNA_photolyase"/>
    <property type="match status" value="1"/>
</dbReference>
<dbReference type="SUPFAM" id="SSF52425">
    <property type="entry name" value="Cryptochrome/photolyase, N-terminal domain"/>
    <property type="match status" value="1"/>
</dbReference>
<evidence type="ECO:0000259" key="11">
    <source>
        <dbReference type="PROSITE" id="PS51645"/>
    </source>
</evidence>
<feature type="site" description="Electron transfer via tryptophanyl radical" evidence="9">
    <location>
        <position position="307"/>
    </location>
</feature>
<dbReference type="PANTHER" id="PTHR11455">
    <property type="entry name" value="CRYPTOCHROME"/>
    <property type="match status" value="1"/>
</dbReference>
<dbReference type="InterPro" id="IPR005101">
    <property type="entry name" value="Cryptochr/Photolyase_FAD-bd"/>
</dbReference>
<evidence type="ECO:0000256" key="1">
    <source>
        <dbReference type="ARBA" id="ARBA00001932"/>
    </source>
</evidence>
<dbReference type="Gene3D" id="3.40.50.620">
    <property type="entry name" value="HUPs"/>
    <property type="match status" value="1"/>
</dbReference>
<dbReference type="PROSITE" id="PS00394">
    <property type="entry name" value="DNA_PHOTOLYASES_1_1"/>
    <property type="match status" value="1"/>
</dbReference>
<dbReference type="InterPro" id="IPR018394">
    <property type="entry name" value="DNA_photolyase_1_CS_C"/>
</dbReference>
<evidence type="ECO:0000256" key="5">
    <source>
        <dbReference type="ARBA" id="ARBA00022827"/>
    </source>
</evidence>
<dbReference type="GO" id="GO:0071949">
    <property type="term" value="F:FAD binding"/>
    <property type="evidence" value="ECO:0007669"/>
    <property type="project" value="TreeGrafter"/>
</dbReference>
<dbReference type="InterPro" id="IPR036134">
    <property type="entry name" value="Crypto/Photolyase_FAD-like_sf"/>
</dbReference>
<dbReference type="RefSeq" id="WP_163180503.1">
    <property type="nucleotide sequence ID" value="NZ_JAAIWM010000005.1"/>
</dbReference>
<name>A0A6M0QBA7_9BACI</name>
<keyword evidence="13" id="KW-1185">Reference proteome</keyword>
<reference evidence="12 13" key="1">
    <citation type="submission" date="2020-02" db="EMBL/GenBank/DDBJ databases">
        <title>Bacillus aquiflavi sp. nov., isolated from yellow water of strong flavor Chinese baijiu in Yibin region of China.</title>
        <authorList>
            <person name="Xie J."/>
        </authorList>
    </citation>
    <scope>NUCLEOTIDE SEQUENCE [LARGE SCALE GENOMIC DNA]</scope>
    <source>
        <strain evidence="12 13">SA4</strain>
    </source>
</reference>
<keyword evidence="6 10" id="KW-0157">Chromophore</keyword>
<evidence type="ECO:0000256" key="6">
    <source>
        <dbReference type="ARBA" id="ARBA00022991"/>
    </source>
</evidence>
<dbReference type="AlphaFoldDB" id="A0A6M0QBA7"/>
<evidence type="ECO:0000313" key="13">
    <source>
        <dbReference type="Proteomes" id="UP000481043"/>
    </source>
</evidence>
<gene>
    <name evidence="12" type="ORF">G4D63_14975</name>
</gene>
<feature type="binding site" evidence="8">
    <location>
        <begin position="374"/>
        <end position="376"/>
    </location>
    <ligand>
        <name>FAD</name>
        <dbReference type="ChEBI" id="CHEBI:57692"/>
    </ligand>
</feature>
<feature type="site" description="Electron transfer via tryptophanyl radical" evidence="9">
    <location>
        <position position="361"/>
    </location>
</feature>
<dbReference type="PANTHER" id="PTHR11455:SF9">
    <property type="entry name" value="CRYPTOCHROME CIRCADIAN CLOCK 5 ISOFORM X1"/>
    <property type="match status" value="1"/>
</dbReference>
<feature type="site" description="Electron transfer via tryptophanyl radical" evidence="9">
    <location>
        <position position="384"/>
    </location>
</feature>
<dbReference type="InterPro" id="IPR036155">
    <property type="entry name" value="Crypto/Photolyase_N_sf"/>
</dbReference>
<dbReference type="InterPro" id="IPR006050">
    <property type="entry name" value="DNA_photolyase_N"/>
</dbReference>
<evidence type="ECO:0000256" key="7">
    <source>
        <dbReference type="ARBA" id="ARBA00033999"/>
    </source>
</evidence>
<dbReference type="Proteomes" id="UP000481043">
    <property type="component" value="Unassembled WGS sequence"/>
</dbReference>
<evidence type="ECO:0000256" key="2">
    <source>
        <dbReference type="ARBA" id="ARBA00013149"/>
    </source>
</evidence>
<dbReference type="Pfam" id="PF03441">
    <property type="entry name" value="FAD_binding_7"/>
    <property type="match status" value="1"/>
</dbReference>
<keyword evidence="5 8" id="KW-0274">FAD</keyword>
<evidence type="ECO:0000256" key="10">
    <source>
        <dbReference type="RuleBase" id="RU004182"/>
    </source>
</evidence>
<dbReference type="Gene3D" id="1.25.40.80">
    <property type="match status" value="1"/>
</dbReference>
<dbReference type="InterPro" id="IPR002081">
    <property type="entry name" value="Cryptochrome/DNA_photolyase_1"/>
</dbReference>
<feature type="binding site" evidence="8">
    <location>
        <position position="223"/>
    </location>
    <ligand>
        <name>FAD</name>
        <dbReference type="ChEBI" id="CHEBI:57692"/>
    </ligand>
</feature>
<accession>A0A6M0QBA7</accession>
<dbReference type="PRINTS" id="PR00147">
    <property type="entry name" value="DNAPHOTLYASE"/>
</dbReference>
<proteinExistence type="inferred from homology"/>
<evidence type="ECO:0000256" key="9">
    <source>
        <dbReference type="PIRSR" id="PIRSR602081-2"/>
    </source>
</evidence>
<comment type="cofactor">
    <cofactor evidence="1">
        <name>(6R)-5,10-methylene-5,6,7,8-tetrahydrofolate</name>
        <dbReference type="ChEBI" id="CHEBI:15636"/>
    </cofactor>
</comment>
<dbReference type="PROSITE" id="PS51645">
    <property type="entry name" value="PHR_CRY_ALPHA_BETA"/>
    <property type="match status" value="1"/>
</dbReference>
<organism evidence="12 13">
    <name type="scientific">Bacillus mesophilus</name>
    <dbReference type="NCBI Taxonomy" id="1808955"/>
    <lineage>
        <taxon>Bacteria</taxon>
        <taxon>Bacillati</taxon>
        <taxon>Bacillota</taxon>
        <taxon>Bacilli</taxon>
        <taxon>Bacillales</taxon>
        <taxon>Bacillaceae</taxon>
        <taxon>Bacillus</taxon>
    </lineage>
</organism>
<dbReference type="InterPro" id="IPR014729">
    <property type="entry name" value="Rossmann-like_a/b/a_fold"/>
</dbReference>
<feature type="binding site" evidence="8">
    <location>
        <position position="273"/>
    </location>
    <ligand>
        <name>FAD</name>
        <dbReference type="ChEBI" id="CHEBI:57692"/>
    </ligand>
</feature>
<evidence type="ECO:0000313" key="12">
    <source>
        <dbReference type="EMBL" id="NEY73039.1"/>
    </source>
</evidence>
<keyword evidence="12" id="KW-0456">Lyase</keyword>
<comment type="catalytic activity">
    <reaction evidence="7">
        <text>cyclobutadipyrimidine (in DNA) = 2 pyrimidine residues (in DNA).</text>
        <dbReference type="EC" id="4.1.99.3"/>
    </reaction>
</comment>
<comment type="cofactor">
    <cofactor evidence="8">
        <name>FAD</name>
        <dbReference type="ChEBI" id="CHEBI:57692"/>
    </cofactor>
    <text evidence="8">Binds 1 FAD per subunit.</text>
</comment>
<evidence type="ECO:0000256" key="3">
    <source>
        <dbReference type="ARBA" id="ARBA00014046"/>
    </source>
</evidence>
<feature type="binding site" evidence="8">
    <location>
        <begin position="235"/>
        <end position="239"/>
    </location>
    <ligand>
        <name>FAD</name>
        <dbReference type="ChEBI" id="CHEBI:57692"/>
    </ligand>
</feature>
<dbReference type="GO" id="GO:0003677">
    <property type="term" value="F:DNA binding"/>
    <property type="evidence" value="ECO:0007669"/>
    <property type="project" value="TreeGrafter"/>
</dbReference>
<dbReference type="EMBL" id="JAAIWM010000005">
    <property type="protein sequence ID" value="NEY73039.1"/>
    <property type="molecule type" value="Genomic_DNA"/>
</dbReference>
<dbReference type="FunFam" id="1.10.579.10:FF:000003">
    <property type="entry name" value="Deoxyribodipyrimidine photo-lyase"/>
    <property type="match status" value="1"/>
</dbReference>
<dbReference type="SUPFAM" id="SSF48173">
    <property type="entry name" value="Cryptochrome/photolyase FAD-binding domain"/>
    <property type="match status" value="1"/>
</dbReference>
<dbReference type="GO" id="GO:0003904">
    <property type="term" value="F:deoxyribodipyrimidine photo-lyase activity"/>
    <property type="evidence" value="ECO:0007669"/>
    <property type="project" value="UniProtKB-EC"/>
</dbReference>
<protein>
    <recommendedName>
        <fullName evidence="3">Deoxyribodipyrimidine photo-lyase</fullName>
        <ecNumber evidence="2">4.1.99.3</ecNumber>
    </recommendedName>
</protein>
<keyword evidence="4 8" id="KW-0285">Flavoprotein</keyword>
<evidence type="ECO:0000256" key="8">
    <source>
        <dbReference type="PIRSR" id="PIRSR602081-1"/>
    </source>
</evidence>
<evidence type="ECO:0000256" key="4">
    <source>
        <dbReference type="ARBA" id="ARBA00022630"/>
    </source>
</evidence>
<comment type="similarity">
    <text evidence="10">Belongs to the DNA photolyase family.</text>
</comment>
<comment type="caution">
    <text evidence="12">The sequence shown here is derived from an EMBL/GenBank/DDBJ whole genome shotgun (WGS) entry which is preliminary data.</text>
</comment>
<sequence>MKKIIVWLRRDLRLHDHPALWEASQQGIVIPVFIWSKEEETHLHSSPTSKWWLHHSLYALQKTLFTKGISLIIRSGNNSLHVLKTLVEETGADSLYFNERMEPDLYLRDQLILKELNLIGIKTRCYCTNQLVHPSQIVNKSGGPYKVFTPFYKRLLKEFIPRPFPIPSNLRGLNQKIDSLFIEQLDLLPIINWDQKLHRHWIPGEVWGITQWTSFLSKSISRYQQDRDYPYTEASSALSPYLASGDLSIRALWYAALRFKEQHDELEGQVDAFLRQLAWREFSYYQLWHHPSITEHPLRESFREFPWNSHIEQKMDSWKKGKTGYPLVDAGMRQLWETGTMHNRIRMVAASFLVKHLLINWTEGAKWFQHTLVDFDLANNAMGWQWIAGTGFDSAPYFRIFNPIKQSEQFDQDGEYIRRWVPELSKLSAPYIHRPWEAQAELLKAAGIVLGETYPNPIVDHQMARERALKAYSTIKG</sequence>